<reference evidence="8 9" key="1">
    <citation type="submission" date="2023-07" db="EMBL/GenBank/DDBJ databases">
        <title>Genomic Encyclopedia of Type Strains, Phase IV (KMG-IV): sequencing the most valuable type-strain genomes for metagenomic binning, comparative biology and taxonomic classification.</title>
        <authorList>
            <person name="Goeker M."/>
        </authorList>
    </citation>
    <scope>NUCLEOTIDE SEQUENCE [LARGE SCALE GENOMIC DNA]</scope>
    <source>
        <strain evidence="8 9">DSM 16980</strain>
    </source>
</reference>
<dbReference type="PANTHER" id="PTHR34824">
    <property type="entry name" value="HEAT-INDUCIBLE TRANSCRIPTION REPRESSOR HRCA"/>
    <property type="match status" value="1"/>
</dbReference>
<evidence type="ECO:0000256" key="2">
    <source>
        <dbReference type="ARBA" id="ARBA00023015"/>
    </source>
</evidence>
<dbReference type="InterPro" id="IPR023120">
    <property type="entry name" value="WHTH_transcript_rep_HrcA_IDD"/>
</dbReference>
<gene>
    <name evidence="5" type="primary">hrcA</name>
    <name evidence="8" type="ORF">J2S01_002006</name>
</gene>
<proteinExistence type="inferred from homology"/>
<keyword evidence="9" id="KW-1185">Reference proteome</keyword>
<dbReference type="InterPro" id="IPR002571">
    <property type="entry name" value="HrcA"/>
</dbReference>
<dbReference type="InterPro" id="IPR005104">
    <property type="entry name" value="WHTH_HrcA_DNA-bd"/>
</dbReference>
<dbReference type="PIRSF" id="PIRSF005485">
    <property type="entry name" value="HrcA"/>
    <property type="match status" value="1"/>
</dbReference>
<dbReference type="Pfam" id="PF01628">
    <property type="entry name" value="HrcA"/>
    <property type="match status" value="1"/>
</dbReference>
<evidence type="ECO:0000259" key="6">
    <source>
        <dbReference type="Pfam" id="PF01628"/>
    </source>
</evidence>
<comment type="caution">
    <text evidence="8">The sequence shown here is derived from an EMBL/GenBank/DDBJ whole genome shotgun (WGS) entry which is preliminary data.</text>
</comment>
<dbReference type="InterPro" id="IPR021153">
    <property type="entry name" value="HrcA_C"/>
</dbReference>
<keyword evidence="2 5" id="KW-0805">Transcription regulation</keyword>
<evidence type="ECO:0000256" key="4">
    <source>
        <dbReference type="ARBA" id="ARBA00023163"/>
    </source>
</evidence>
<keyword evidence="3 5" id="KW-0346">Stress response</keyword>
<dbReference type="SUPFAM" id="SSF46785">
    <property type="entry name" value="Winged helix' DNA-binding domain"/>
    <property type="match status" value="1"/>
</dbReference>
<keyword evidence="4 5" id="KW-0804">Transcription</keyword>
<evidence type="ECO:0000313" key="9">
    <source>
        <dbReference type="Proteomes" id="UP001239167"/>
    </source>
</evidence>
<dbReference type="HAMAP" id="MF_00081">
    <property type="entry name" value="HrcA"/>
    <property type="match status" value="1"/>
</dbReference>
<evidence type="ECO:0000256" key="3">
    <source>
        <dbReference type="ARBA" id="ARBA00023016"/>
    </source>
</evidence>
<evidence type="ECO:0000256" key="5">
    <source>
        <dbReference type="HAMAP-Rule" id="MF_00081"/>
    </source>
</evidence>
<organism evidence="8 9">
    <name type="scientific">Pectinatus haikarae</name>
    <dbReference type="NCBI Taxonomy" id="349096"/>
    <lineage>
        <taxon>Bacteria</taxon>
        <taxon>Bacillati</taxon>
        <taxon>Bacillota</taxon>
        <taxon>Negativicutes</taxon>
        <taxon>Selenomonadales</taxon>
        <taxon>Selenomonadaceae</taxon>
        <taxon>Pectinatus</taxon>
    </lineage>
</organism>
<keyword evidence="1 5" id="KW-0678">Repressor</keyword>
<evidence type="ECO:0000313" key="8">
    <source>
        <dbReference type="EMBL" id="MDQ0204278.1"/>
    </source>
</evidence>
<dbReference type="InterPro" id="IPR036388">
    <property type="entry name" value="WH-like_DNA-bd_sf"/>
</dbReference>
<comment type="function">
    <text evidence="5">Negative regulator of class I heat shock genes (grpE-dnaK-dnaJ and groELS operons). Prevents heat-shock induction of these operons.</text>
</comment>
<dbReference type="PANTHER" id="PTHR34824:SF1">
    <property type="entry name" value="HEAT-INDUCIBLE TRANSCRIPTION REPRESSOR HRCA"/>
    <property type="match status" value="1"/>
</dbReference>
<comment type="similarity">
    <text evidence="5">Belongs to the HrcA family.</text>
</comment>
<name>A0ABT9Y8W4_9FIRM</name>
<feature type="domain" description="Winged helix-turn-helix transcription repressor HrcA DNA-binding" evidence="7">
    <location>
        <begin position="3"/>
        <end position="73"/>
    </location>
</feature>
<protein>
    <recommendedName>
        <fullName evidence="5">Heat-inducible transcription repressor HrcA</fullName>
    </recommendedName>
</protein>
<dbReference type="Pfam" id="PF03444">
    <property type="entry name" value="WHD_HrcA"/>
    <property type="match status" value="1"/>
</dbReference>
<dbReference type="NCBIfam" id="TIGR00331">
    <property type="entry name" value="hrcA"/>
    <property type="match status" value="1"/>
</dbReference>
<evidence type="ECO:0000256" key="1">
    <source>
        <dbReference type="ARBA" id="ARBA00022491"/>
    </source>
</evidence>
<evidence type="ECO:0000259" key="7">
    <source>
        <dbReference type="Pfam" id="PF03444"/>
    </source>
</evidence>
<dbReference type="Gene3D" id="1.10.10.10">
    <property type="entry name" value="Winged helix-like DNA-binding domain superfamily/Winged helix DNA-binding domain"/>
    <property type="match status" value="1"/>
</dbReference>
<dbReference type="InterPro" id="IPR029016">
    <property type="entry name" value="GAF-like_dom_sf"/>
</dbReference>
<dbReference type="InterPro" id="IPR036390">
    <property type="entry name" value="WH_DNA-bd_sf"/>
</dbReference>
<feature type="domain" description="Heat-inducible transcription repressor HrcA C-terminal" evidence="6">
    <location>
        <begin position="106"/>
        <end position="326"/>
    </location>
</feature>
<sequence length="344" mass="39046">MMLDKRKQRILQAIIDDYISTAEPVGSRTIARKYDLGISPATIRNEMADLELLGYIEHLHTSSGRVPSSKGYRFYVDDLLTPTKITATEMDTIQQWYDTKVQRLDGVFRETAKIISHLTNNVSMVITPQLAESTFNYIKFVSLDDQNVVAAIMSDTGYIENKIIKMPHGSSMLDFEQIAESLNAYLSGKKISEISMGAIHKMRSEMIDTAAFNKIIDIVEHALAGKKRNQIYTEGTPQLLDQPEFHDINKVKNILLMLEEEPILRDILYSQMQKSDTGLTVTIGQENKYTTIKDCSIIKATYHFDGQPLGTIAVLGPTRMEYSKVIALLEFMNENMARMLKRFL</sequence>
<dbReference type="EMBL" id="JAUSUE010000014">
    <property type="protein sequence ID" value="MDQ0204278.1"/>
    <property type="molecule type" value="Genomic_DNA"/>
</dbReference>
<accession>A0ABT9Y8W4</accession>
<dbReference type="Gene3D" id="3.30.390.60">
    <property type="entry name" value="Heat-inducible transcription repressor hrca homolog, domain 3"/>
    <property type="match status" value="1"/>
</dbReference>
<dbReference type="Gene3D" id="3.30.450.40">
    <property type="match status" value="1"/>
</dbReference>
<dbReference type="SUPFAM" id="SSF55781">
    <property type="entry name" value="GAF domain-like"/>
    <property type="match status" value="1"/>
</dbReference>
<dbReference type="Proteomes" id="UP001239167">
    <property type="component" value="Unassembled WGS sequence"/>
</dbReference>